<keyword evidence="2" id="KW-0548">Nucleotidyltransferase</keyword>
<comment type="caution">
    <text evidence="4">The sequence shown here is derived from an EMBL/GenBank/DDBJ whole genome shotgun (WGS) entry which is preliminary data.</text>
</comment>
<dbReference type="EMBL" id="MGJO01000006">
    <property type="protein sequence ID" value="OGN10007.1"/>
    <property type="molecule type" value="Genomic_DNA"/>
</dbReference>
<gene>
    <name evidence="4" type="ORF">A3C61_00420</name>
</gene>
<evidence type="ECO:0000259" key="3">
    <source>
        <dbReference type="Pfam" id="PF01467"/>
    </source>
</evidence>
<evidence type="ECO:0000256" key="2">
    <source>
        <dbReference type="ARBA" id="ARBA00022695"/>
    </source>
</evidence>
<dbReference type="Pfam" id="PF01467">
    <property type="entry name" value="CTP_transf_like"/>
    <property type="match status" value="1"/>
</dbReference>
<evidence type="ECO:0000313" key="5">
    <source>
        <dbReference type="Proteomes" id="UP000178908"/>
    </source>
</evidence>
<keyword evidence="1" id="KW-0808">Transferase</keyword>
<accession>A0A1F8FA44</accession>
<reference evidence="4 5" key="1">
    <citation type="journal article" date="2016" name="Nat. Commun.">
        <title>Thousands of microbial genomes shed light on interconnected biogeochemical processes in an aquifer system.</title>
        <authorList>
            <person name="Anantharaman K."/>
            <person name="Brown C.T."/>
            <person name="Hug L.A."/>
            <person name="Sharon I."/>
            <person name="Castelle C.J."/>
            <person name="Probst A.J."/>
            <person name="Thomas B.C."/>
            <person name="Singh A."/>
            <person name="Wilkins M.J."/>
            <person name="Karaoz U."/>
            <person name="Brodie E.L."/>
            <person name="Williams K.H."/>
            <person name="Hubbard S.S."/>
            <person name="Banfield J.F."/>
        </authorList>
    </citation>
    <scope>NUCLEOTIDE SEQUENCE [LARGE SCALE GENOMIC DNA]</scope>
</reference>
<dbReference type="InterPro" id="IPR050385">
    <property type="entry name" value="Archaeal_FAD_synthase"/>
</dbReference>
<dbReference type="InterPro" id="IPR014729">
    <property type="entry name" value="Rossmann-like_a/b/a_fold"/>
</dbReference>
<dbReference type="Proteomes" id="UP000178908">
    <property type="component" value="Unassembled WGS sequence"/>
</dbReference>
<dbReference type="AlphaFoldDB" id="A0A1F8FA44"/>
<dbReference type="Gene3D" id="3.40.50.620">
    <property type="entry name" value="HUPs"/>
    <property type="match status" value="1"/>
</dbReference>
<dbReference type="NCBIfam" id="TIGR00125">
    <property type="entry name" value="cyt_tran_rel"/>
    <property type="match status" value="1"/>
</dbReference>
<name>A0A1F8FA44_9BACT</name>
<dbReference type="InterPro" id="IPR004821">
    <property type="entry name" value="Cyt_trans-like"/>
</dbReference>
<protein>
    <recommendedName>
        <fullName evidence="3">Cytidyltransferase-like domain-containing protein</fullName>
    </recommendedName>
</protein>
<dbReference type="SUPFAM" id="SSF52374">
    <property type="entry name" value="Nucleotidylyl transferase"/>
    <property type="match status" value="1"/>
</dbReference>
<evidence type="ECO:0000313" key="4">
    <source>
        <dbReference type="EMBL" id="OGN10007.1"/>
    </source>
</evidence>
<organism evidence="4 5">
    <name type="scientific">Candidatus Yanofskybacteria bacterium RIFCSPHIGHO2_02_FULL_39_10</name>
    <dbReference type="NCBI Taxonomy" id="1802674"/>
    <lineage>
        <taxon>Bacteria</taxon>
        <taxon>Candidatus Yanofskyibacteriota</taxon>
    </lineage>
</organism>
<proteinExistence type="predicted"/>
<evidence type="ECO:0000256" key="1">
    <source>
        <dbReference type="ARBA" id="ARBA00022679"/>
    </source>
</evidence>
<dbReference type="PANTHER" id="PTHR43793">
    <property type="entry name" value="FAD SYNTHASE"/>
    <property type="match status" value="1"/>
</dbReference>
<dbReference type="PANTHER" id="PTHR43793:SF1">
    <property type="entry name" value="FAD SYNTHASE"/>
    <property type="match status" value="1"/>
</dbReference>
<feature type="domain" description="Cytidyltransferase-like" evidence="3">
    <location>
        <begin position="24"/>
        <end position="159"/>
    </location>
</feature>
<sequence length="169" mass="19756">MICKSYTNLPSIRRKHKNKKLVFCSGSFDLVHAGHILFFEDCKRLGDVLVVGVASDMMLRRNKGKGRPVLNQYVRLKTIDALKPVDYCFLDESTHRDHLLRVIEEVFKRLRPDIYVINQDTFDIEYRKMLAKKYGVKMKILKRTAPSEFEEISTTKIIDKIKKSLKSSF</sequence>
<dbReference type="GO" id="GO:0016779">
    <property type="term" value="F:nucleotidyltransferase activity"/>
    <property type="evidence" value="ECO:0007669"/>
    <property type="project" value="UniProtKB-KW"/>
</dbReference>